<evidence type="ECO:0000259" key="8">
    <source>
        <dbReference type="PROSITE" id="PS50928"/>
    </source>
</evidence>
<evidence type="ECO:0000256" key="1">
    <source>
        <dbReference type="ARBA" id="ARBA00004651"/>
    </source>
</evidence>
<comment type="caution">
    <text evidence="9">The sequence shown here is derived from an EMBL/GenBank/DDBJ whole genome shotgun (WGS) entry which is preliminary data.</text>
</comment>
<organism evidence="9 10">
    <name type="scientific">Billgrantia endophytica</name>
    <dbReference type="NCBI Taxonomy" id="2033802"/>
    <lineage>
        <taxon>Bacteria</taxon>
        <taxon>Pseudomonadati</taxon>
        <taxon>Pseudomonadota</taxon>
        <taxon>Gammaproteobacteria</taxon>
        <taxon>Oceanospirillales</taxon>
        <taxon>Halomonadaceae</taxon>
        <taxon>Billgrantia</taxon>
    </lineage>
</organism>
<gene>
    <name evidence="9" type="ORF">C1H69_08165</name>
</gene>
<keyword evidence="4 7" id="KW-0812">Transmembrane</keyword>
<evidence type="ECO:0000256" key="5">
    <source>
        <dbReference type="ARBA" id="ARBA00022989"/>
    </source>
</evidence>
<dbReference type="InterPro" id="IPR000515">
    <property type="entry name" value="MetI-like"/>
</dbReference>
<evidence type="ECO:0000313" key="10">
    <source>
        <dbReference type="Proteomes" id="UP000235803"/>
    </source>
</evidence>
<dbReference type="OrthoDB" id="5298727at2"/>
<dbReference type="AlphaFoldDB" id="A0A2N7U650"/>
<keyword evidence="5 7" id="KW-1133">Transmembrane helix</keyword>
<dbReference type="EMBL" id="PNRF01000015">
    <property type="protein sequence ID" value="PMR75908.1"/>
    <property type="molecule type" value="Genomic_DNA"/>
</dbReference>
<feature type="domain" description="ABC transmembrane type-1" evidence="8">
    <location>
        <begin position="53"/>
        <end position="233"/>
    </location>
</feature>
<evidence type="ECO:0000256" key="2">
    <source>
        <dbReference type="ARBA" id="ARBA00022448"/>
    </source>
</evidence>
<reference evidence="9 10" key="1">
    <citation type="submission" date="2018-01" db="EMBL/GenBank/DDBJ databases">
        <title>Halomonas endophytica sp. nov., isolated from storage liquid in the stems of Populus euphratica.</title>
        <authorList>
            <person name="Chen C."/>
        </authorList>
    </citation>
    <scope>NUCLEOTIDE SEQUENCE [LARGE SCALE GENOMIC DNA]</scope>
    <source>
        <strain evidence="9 10">MC28</strain>
    </source>
</reference>
<accession>A0A2N7U650</accession>
<feature type="transmembrane region" description="Helical" evidence="7">
    <location>
        <begin position="56"/>
        <end position="79"/>
    </location>
</feature>
<name>A0A2N7U650_9GAMM</name>
<comment type="similarity">
    <text evidence="7">Belongs to the binding-protein-dependent transport system permease family.</text>
</comment>
<proteinExistence type="inferred from homology"/>
<feature type="transmembrane region" description="Helical" evidence="7">
    <location>
        <begin position="91"/>
        <end position="111"/>
    </location>
</feature>
<dbReference type="InterPro" id="IPR035906">
    <property type="entry name" value="MetI-like_sf"/>
</dbReference>
<dbReference type="SUPFAM" id="SSF161098">
    <property type="entry name" value="MetI-like"/>
    <property type="match status" value="1"/>
</dbReference>
<keyword evidence="3" id="KW-1003">Cell membrane</keyword>
<comment type="subcellular location">
    <subcellularLocation>
        <location evidence="1 7">Cell membrane</location>
        <topology evidence="1 7">Multi-pass membrane protein</topology>
    </subcellularLocation>
</comment>
<evidence type="ECO:0000256" key="4">
    <source>
        <dbReference type="ARBA" id="ARBA00022692"/>
    </source>
</evidence>
<dbReference type="PANTHER" id="PTHR30151">
    <property type="entry name" value="ALKANE SULFONATE ABC TRANSPORTER-RELATED, MEMBRANE SUBUNIT"/>
    <property type="match status" value="1"/>
</dbReference>
<dbReference type="PROSITE" id="PS50928">
    <property type="entry name" value="ABC_TM1"/>
    <property type="match status" value="1"/>
</dbReference>
<dbReference type="RefSeq" id="WP_102652913.1">
    <property type="nucleotide sequence ID" value="NZ_PNRF01000015.1"/>
</dbReference>
<sequence length="246" mass="26957">MSSWWLRGTSLLGIALLWALAAWIAASPVLPSPLAVLINAWQHALSGELPYHLSTTLGRVLVSFLLAMGIGTAIGILMGRYRKLDVALDGALVLGLNLPALVTVILCYIWFGLTDVAAVLAVALNKIPTVVVTVREGARAVNTELLDVARAYRLPALRTLCKVYLPQLYPYLMAAARNGLALIWKIVLVVELLGRSNGVGFQLYSYYQFFDITAILAYTLAFATVILLIEGLVMRPLDRHLTRWRG</sequence>
<dbReference type="CDD" id="cd06261">
    <property type="entry name" value="TM_PBP2"/>
    <property type="match status" value="1"/>
</dbReference>
<evidence type="ECO:0000313" key="9">
    <source>
        <dbReference type="EMBL" id="PMR75908.1"/>
    </source>
</evidence>
<evidence type="ECO:0000256" key="6">
    <source>
        <dbReference type="ARBA" id="ARBA00023136"/>
    </source>
</evidence>
<dbReference type="Proteomes" id="UP000235803">
    <property type="component" value="Unassembled WGS sequence"/>
</dbReference>
<dbReference type="Gene3D" id="1.10.3720.10">
    <property type="entry name" value="MetI-like"/>
    <property type="match status" value="1"/>
</dbReference>
<dbReference type="Pfam" id="PF00528">
    <property type="entry name" value="BPD_transp_1"/>
    <property type="match status" value="1"/>
</dbReference>
<keyword evidence="10" id="KW-1185">Reference proteome</keyword>
<dbReference type="GO" id="GO:0005886">
    <property type="term" value="C:plasma membrane"/>
    <property type="evidence" value="ECO:0007669"/>
    <property type="project" value="UniProtKB-SubCell"/>
</dbReference>
<dbReference type="PANTHER" id="PTHR30151:SF38">
    <property type="entry name" value="ALIPHATIC SULFONATES TRANSPORT PERMEASE PROTEIN SSUC-RELATED"/>
    <property type="match status" value="1"/>
</dbReference>
<feature type="transmembrane region" description="Helical" evidence="7">
    <location>
        <begin position="207"/>
        <end position="229"/>
    </location>
</feature>
<protein>
    <submittedName>
        <fullName evidence="9">ABC transporter permease</fullName>
    </submittedName>
</protein>
<keyword evidence="6 7" id="KW-0472">Membrane</keyword>
<evidence type="ECO:0000256" key="7">
    <source>
        <dbReference type="RuleBase" id="RU363032"/>
    </source>
</evidence>
<dbReference type="GO" id="GO:0055085">
    <property type="term" value="P:transmembrane transport"/>
    <property type="evidence" value="ECO:0007669"/>
    <property type="project" value="InterPro"/>
</dbReference>
<evidence type="ECO:0000256" key="3">
    <source>
        <dbReference type="ARBA" id="ARBA00022475"/>
    </source>
</evidence>
<keyword evidence="2 7" id="KW-0813">Transport</keyword>